<name>A0ABQ9HNM2_9NEOP</name>
<organism evidence="1 2">
    <name type="scientific">Dryococelus australis</name>
    <dbReference type="NCBI Taxonomy" id="614101"/>
    <lineage>
        <taxon>Eukaryota</taxon>
        <taxon>Metazoa</taxon>
        <taxon>Ecdysozoa</taxon>
        <taxon>Arthropoda</taxon>
        <taxon>Hexapoda</taxon>
        <taxon>Insecta</taxon>
        <taxon>Pterygota</taxon>
        <taxon>Neoptera</taxon>
        <taxon>Polyneoptera</taxon>
        <taxon>Phasmatodea</taxon>
        <taxon>Verophasmatodea</taxon>
        <taxon>Anareolatae</taxon>
        <taxon>Phasmatidae</taxon>
        <taxon>Eurycanthinae</taxon>
        <taxon>Dryococelus</taxon>
    </lineage>
</organism>
<evidence type="ECO:0000313" key="1">
    <source>
        <dbReference type="EMBL" id="KAJ8885696.1"/>
    </source>
</evidence>
<gene>
    <name evidence="1" type="ORF">PR048_011894</name>
</gene>
<proteinExistence type="predicted"/>
<dbReference type="Proteomes" id="UP001159363">
    <property type="component" value="Chromosome X"/>
</dbReference>
<evidence type="ECO:0000313" key="2">
    <source>
        <dbReference type="Proteomes" id="UP001159363"/>
    </source>
</evidence>
<protein>
    <submittedName>
        <fullName evidence="1">Uncharacterized protein</fullName>
    </submittedName>
</protein>
<dbReference type="EMBL" id="JARBHB010000004">
    <property type="protein sequence ID" value="KAJ8885696.1"/>
    <property type="molecule type" value="Genomic_DNA"/>
</dbReference>
<sequence>MHGISDSSEIGYTMWGFASCSPCHHLVVYQCLDRLAADCSLLGELVSSPTENLSHQKGVHQAILAEACPVRVHSCRLCISWALTLSASRASPVVDQSSWLWQNPAQWLSCSEILVTDPVLLEQKVKILETFVSSDESDNLLSHFSSLTKLLQVLSLVLLINTIAITLVKIA</sequence>
<comment type="caution">
    <text evidence="1">The sequence shown here is derived from an EMBL/GenBank/DDBJ whole genome shotgun (WGS) entry which is preliminary data.</text>
</comment>
<accession>A0ABQ9HNM2</accession>
<reference evidence="1 2" key="1">
    <citation type="submission" date="2023-02" db="EMBL/GenBank/DDBJ databases">
        <title>LHISI_Scaffold_Assembly.</title>
        <authorList>
            <person name="Stuart O.P."/>
            <person name="Cleave R."/>
            <person name="Magrath M.J.L."/>
            <person name="Mikheyev A.S."/>
        </authorList>
    </citation>
    <scope>NUCLEOTIDE SEQUENCE [LARGE SCALE GENOMIC DNA]</scope>
    <source>
        <strain evidence="1">Daus_M_001</strain>
        <tissue evidence="1">Leg muscle</tissue>
    </source>
</reference>
<keyword evidence="2" id="KW-1185">Reference proteome</keyword>